<dbReference type="eggNOG" id="COG1416">
    <property type="taxonomic scope" value="Bacteria"/>
</dbReference>
<proteinExistence type="predicted"/>
<dbReference type="EMBL" id="CP002353">
    <property type="protein sequence ID" value="ADV60896.1"/>
    <property type="molecule type" value="Genomic_DNA"/>
</dbReference>
<organism evidence="1 2">
    <name type="scientific">Isosphaera pallida (strain ATCC 43644 / DSM 9630 / IS1B)</name>
    <dbReference type="NCBI Taxonomy" id="575540"/>
    <lineage>
        <taxon>Bacteria</taxon>
        <taxon>Pseudomonadati</taxon>
        <taxon>Planctomycetota</taxon>
        <taxon>Planctomycetia</taxon>
        <taxon>Isosphaerales</taxon>
        <taxon>Isosphaeraceae</taxon>
        <taxon>Isosphaera</taxon>
    </lineage>
</organism>
<dbReference type="Proteomes" id="UP000008631">
    <property type="component" value="Chromosome"/>
</dbReference>
<dbReference type="Pfam" id="PF02635">
    <property type="entry name" value="DsrE"/>
    <property type="match status" value="1"/>
</dbReference>
<dbReference type="KEGG" id="ipa:Isop_0301"/>
<evidence type="ECO:0000313" key="2">
    <source>
        <dbReference type="Proteomes" id="UP000008631"/>
    </source>
</evidence>
<gene>
    <name evidence="1" type="ordered locus">Isop_0301</name>
</gene>
<dbReference type="HOGENOM" id="CLU_114489_1_0_0"/>
<protein>
    <submittedName>
        <fullName evidence="1">Uncharacterized protein</fullName>
    </submittedName>
</protein>
<dbReference type="PANTHER" id="PTHR37691:SF1">
    <property type="entry name" value="BLR3518 PROTEIN"/>
    <property type="match status" value="1"/>
</dbReference>
<sequence>MRRFFKFRFHGTRSIAVGAMGAALVATLAGMIWNGGGMVTVRAWPVVQETEVEFVFPIIKRYGGVVALPDAAEPVLAGTKAICDLMGRGKTPDQPLPGLVRLAVLLNLAGTQGLKPDSFDLVVILHGDATESALNDAAYRRSQGHDHPSGELIDQLVAAGVKINVCGQSLLRKHLDPRDVRPGVTITASAISTILNYQSRGYPYIPSH</sequence>
<dbReference type="InterPro" id="IPR027396">
    <property type="entry name" value="DsrEFH-like"/>
</dbReference>
<reference key="1">
    <citation type="submission" date="2010-11" db="EMBL/GenBank/DDBJ databases">
        <title>The complete sequence of chromosome of Isophaera pallida ATCC 43644.</title>
        <authorList>
            <consortium name="US DOE Joint Genome Institute (JGI-PGF)"/>
            <person name="Lucas S."/>
            <person name="Copeland A."/>
            <person name="Lapidus A."/>
            <person name="Bruce D."/>
            <person name="Goodwin L."/>
            <person name="Pitluck S."/>
            <person name="Kyrpides N."/>
            <person name="Mavromatis K."/>
            <person name="Pagani I."/>
            <person name="Ivanova N."/>
            <person name="Saunders E."/>
            <person name="Brettin T."/>
            <person name="Detter J.C."/>
            <person name="Han C."/>
            <person name="Tapia R."/>
            <person name="Land M."/>
            <person name="Hauser L."/>
            <person name="Markowitz V."/>
            <person name="Cheng J.-F."/>
            <person name="Hugenholtz P."/>
            <person name="Woyke T."/>
            <person name="Wu D."/>
            <person name="Eisen J.A."/>
        </authorList>
    </citation>
    <scope>NUCLEOTIDE SEQUENCE</scope>
    <source>
        <strain>ATCC 43644</strain>
    </source>
</reference>
<dbReference type="Gene3D" id="3.40.1260.10">
    <property type="entry name" value="DsrEFH-like"/>
    <property type="match status" value="1"/>
</dbReference>
<dbReference type="InterPro" id="IPR003787">
    <property type="entry name" value="Sulphur_relay_DsrE/F-like"/>
</dbReference>
<dbReference type="AlphaFoldDB" id="E8QX63"/>
<reference evidence="1 2" key="2">
    <citation type="journal article" date="2011" name="Stand. Genomic Sci.">
        <title>Complete genome sequence of Isosphaera pallida type strain (IS1B).</title>
        <authorList>
            <consortium name="US DOE Joint Genome Institute (JGI-PGF)"/>
            <person name="Goker M."/>
            <person name="Cleland D."/>
            <person name="Saunders E."/>
            <person name="Lapidus A."/>
            <person name="Nolan M."/>
            <person name="Lucas S."/>
            <person name="Hammon N."/>
            <person name="Deshpande S."/>
            <person name="Cheng J.F."/>
            <person name="Tapia R."/>
            <person name="Han C."/>
            <person name="Goodwin L."/>
            <person name="Pitluck S."/>
            <person name="Liolios K."/>
            <person name="Pagani I."/>
            <person name="Ivanova N."/>
            <person name="Mavromatis K."/>
            <person name="Pati A."/>
            <person name="Chen A."/>
            <person name="Palaniappan K."/>
            <person name="Land M."/>
            <person name="Hauser L."/>
            <person name="Chang Y.J."/>
            <person name="Jeffries C.D."/>
            <person name="Detter J.C."/>
            <person name="Beck B."/>
            <person name="Woyke T."/>
            <person name="Bristow J."/>
            <person name="Eisen J.A."/>
            <person name="Markowitz V."/>
            <person name="Hugenholtz P."/>
            <person name="Kyrpides N.C."/>
            <person name="Klenk H.P."/>
        </authorList>
    </citation>
    <scope>NUCLEOTIDE SEQUENCE [LARGE SCALE GENOMIC DNA]</scope>
    <source>
        <strain evidence="2">ATCC 43644 / DSM 9630 / IS1B</strain>
    </source>
</reference>
<dbReference type="OrthoDB" id="254108at2"/>
<dbReference type="InParanoid" id="E8QX63"/>
<accession>E8QX63</accession>
<name>E8QX63_ISOPI</name>
<dbReference type="SUPFAM" id="SSF75169">
    <property type="entry name" value="DsrEFH-like"/>
    <property type="match status" value="1"/>
</dbReference>
<dbReference type="STRING" id="575540.Isop_0301"/>
<evidence type="ECO:0000313" key="1">
    <source>
        <dbReference type="EMBL" id="ADV60896.1"/>
    </source>
</evidence>
<dbReference type="PANTHER" id="PTHR37691">
    <property type="entry name" value="BLR3518 PROTEIN"/>
    <property type="match status" value="1"/>
</dbReference>
<keyword evidence="2" id="KW-1185">Reference proteome</keyword>